<gene>
    <name evidence="1" type="ORF">DPMN_032635</name>
</gene>
<evidence type="ECO:0000313" key="2">
    <source>
        <dbReference type="Proteomes" id="UP000828390"/>
    </source>
</evidence>
<reference evidence="1" key="2">
    <citation type="submission" date="2020-11" db="EMBL/GenBank/DDBJ databases">
        <authorList>
            <person name="McCartney M.A."/>
            <person name="Auch B."/>
            <person name="Kono T."/>
            <person name="Mallez S."/>
            <person name="Becker A."/>
            <person name="Gohl D.M."/>
            <person name="Silverstein K.A.T."/>
            <person name="Koren S."/>
            <person name="Bechman K.B."/>
            <person name="Herman A."/>
            <person name="Abrahante J.E."/>
            <person name="Garbe J."/>
        </authorList>
    </citation>
    <scope>NUCLEOTIDE SEQUENCE</scope>
    <source>
        <strain evidence="1">Duluth1</strain>
        <tissue evidence="1">Whole animal</tissue>
    </source>
</reference>
<accession>A0A9D4M4J5</accession>
<comment type="caution">
    <text evidence="1">The sequence shown here is derived from an EMBL/GenBank/DDBJ whole genome shotgun (WGS) entry which is preliminary data.</text>
</comment>
<keyword evidence="2" id="KW-1185">Reference proteome</keyword>
<dbReference type="AlphaFoldDB" id="A0A9D4M4J5"/>
<name>A0A9D4M4J5_DREPO</name>
<reference evidence="1" key="1">
    <citation type="journal article" date="2019" name="bioRxiv">
        <title>The Genome of the Zebra Mussel, Dreissena polymorpha: A Resource for Invasive Species Research.</title>
        <authorList>
            <person name="McCartney M.A."/>
            <person name="Auch B."/>
            <person name="Kono T."/>
            <person name="Mallez S."/>
            <person name="Zhang Y."/>
            <person name="Obille A."/>
            <person name="Becker A."/>
            <person name="Abrahante J.E."/>
            <person name="Garbe J."/>
            <person name="Badalamenti J.P."/>
            <person name="Herman A."/>
            <person name="Mangelson H."/>
            <person name="Liachko I."/>
            <person name="Sullivan S."/>
            <person name="Sone E.D."/>
            <person name="Koren S."/>
            <person name="Silverstein K.A.T."/>
            <person name="Beckman K.B."/>
            <person name="Gohl D.M."/>
        </authorList>
    </citation>
    <scope>NUCLEOTIDE SEQUENCE</scope>
    <source>
        <strain evidence="1">Duluth1</strain>
        <tissue evidence="1">Whole animal</tissue>
    </source>
</reference>
<dbReference type="EMBL" id="JAIWYP010000002">
    <property type="protein sequence ID" value="KAH3869466.1"/>
    <property type="molecule type" value="Genomic_DNA"/>
</dbReference>
<proteinExistence type="predicted"/>
<evidence type="ECO:0000313" key="1">
    <source>
        <dbReference type="EMBL" id="KAH3869466.1"/>
    </source>
</evidence>
<dbReference type="Proteomes" id="UP000828390">
    <property type="component" value="Unassembled WGS sequence"/>
</dbReference>
<sequence length="76" mass="8447">MSHQRGPSWTSVLQRIGSHLEFDYRVQADSYCPSPTSCSKYYISAAKLAPLTNCHSVTTPPCTVSSPTTWTLILNR</sequence>
<organism evidence="1 2">
    <name type="scientific">Dreissena polymorpha</name>
    <name type="common">Zebra mussel</name>
    <name type="synonym">Mytilus polymorpha</name>
    <dbReference type="NCBI Taxonomy" id="45954"/>
    <lineage>
        <taxon>Eukaryota</taxon>
        <taxon>Metazoa</taxon>
        <taxon>Spiralia</taxon>
        <taxon>Lophotrochozoa</taxon>
        <taxon>Mollusca</taxon>
        <taxon>Bivalvia</taxon>
        <taxon>Autobranchia</taxon>
        <taxon>Heteroconchia</taxon>
        <taxon>Euheterodonta</taxon>
        <taxon>Imparidentia</taxon>
        <taxon>Neoheterodontei</taxon>
        <taxon>Myida</taxon>
        <taxon>Dreissenoidea</taxon>
        <taxon>Dreissenidae</taxon>
        <taxon>Dreissena</taxon>
    </lineage>
</organism>
<protein>
    <submittedName>
        <fullName evidence="1">Uncharacterized protein</fullName>
    </submittedName>
</protein>